<protein>
    <submittedName>
        <fullName evidence="2">Uncharacterized protein</fullName>
    </submittedName>
</protein>
<evidence type="ECO:0000313" key="1">
    <source>
        <dbReference type="Proteomes" id="UP000887576"/>
    </source>
</evidence>
<name>A0AC34QDK5_9BILA</name>
<sequence length="137" mass="15648">MRLAWRPQKFFTIVFGILFINSWNPVKSLKCYDGSHCDFNCNECEGVACLRIVRQTSNGDFYYSRTGQTSGETEVAMTCLPSDTRSYDLEPEGCRTNPINNVRTCVCYGHDYCNHSSSSSNFLPVLIFATIFIFCFR</sequence>
<organism evidence="1 2">
    <name type="scientific">Panagrolaimus sp. JU765</name>
    <dbReference type="NCBI Taxonomy" id="591449"/>
    <lineage>
        <taxon>Eukaryota</taxon>
        <taxon>Metazoa</taxon>
        <taxon>Ecdysozoa</taxon>
        <taxon>Nematoda</taxon>
        <taxon>Chromadorea</taxon>
        <taxon>Rhabditida</taxon>
        <taxon>Tylenchina</taxon>
        <taxon>Panagrolaimomorpha</taxon>
        <taxon>Panagrolaimoidea</taxon>
        <taxon>Panagrolaimidae</taxon>
        <taxon>Panagrolaimus</taxon>
    </lineage>
</organism>
<reference evidence="2" key="1">
    <citation type="submission" date="2022-11" db="UniProtKB">
        <authorList>
            <consortium name="WormBaseParasite"/>
        </authorList>
    </citation>
    <scope>IDENTIFICATION</scope>
</reference>
<proteinExistence type="predicted"/>
<dbReference type="WBParaSite" id="JU765_v2.g15554.t1">
    <property type="protein sequence ID" value="JU765_v2.g15554.t1"/>
    <property type="gene ID" value="JU765_v2.g15554"/>
</dbReference>
<accession>A0AC34QDK5</accession>
<dbReference type="Proteomes" id="UP000887576">
    <property type="component" value="Unplaced"/>
</dbReference>
<evidence type="ECO:0000313" key="2">
    <source>
        <dbReference type="WBParaSite" id="JU765_v2.g15554.t1"/>
    </source>
</evidence>